<proteinExistence type="predicted"/>
<evidence type="ECO:0000256" key="1">
    <source>
        <dbReference type="SAM" id="Phobius"/>
    </source>
</evidence>
<feature type="transmembrane region" description="Helical" evidence="1">
    <location>
        <begin position="21"/>
        <end position="39"/>
    </location>
</feature>
<dbReference type="Proteomes" id="UP000594480">
    <property type="component" value="Chromosome"/>
</dbReference>
<organism evidence="2 3">
    <name type="scientific">Microbacterium schleiferi</name>
    <dbReference type="NCBI Taxonomy" id="69362"/>
    <lineage>
        <taxon>Bacteria</taxon>
        <taxon>Bacillati</taxon>
        <taxon>Actinomycetota</taxon>
        <taxon>Actinomycetes</taxon>
        <taxon>Micrococcales</taxon>
        <taxon>Microbacteriaceae</taxon>
        <taxon>Microbacterium</taxon>
    </lineage>
</organism>
<sequence length="170" mass="16791">MELDDAAETAQASGPMPVREASSIAIGLVVSGSVIAAAAGQQPPLLALCVGIVGSVVVYWLAGVYAATLASGIRSGQRIFRGALQIAGRSWPVPASSFLPVSALIIASALGADIGAAATIALLVSIAVLFAYGYLAGRAAGLSRSGRLWSALVGAALGVGLLVLKGVVGH</sequence>
<keyword evidence="3" id="KW-1185">Reference proteome</keyword>
<name>A0A7S8RHA5_9MICO</name>
<evidence type="ECO:0000313" key="3">
    <source>
        <dbReference type="Proteomes" id="UP000594480"/>
    </source>
</evidence>
<dbReference type="EMBL" id="CP064760">
    <property type="protein sequence ID" value="QPE04432.1"/>
    <property type="molecule type" value="Genomic_DNA"/>
</dbReference>
<dbReference type="KEGG" id="msf:IT882_15015"/>
<feature type="transmembrane region" description="Helical" evidence="1">
    <location>
        <begin position="91"/>
        <end position="110"/>
    </location>
</feature>
<protein>
    <submittedName>
        <fullName evidence="2">Uncharacterized protein</fullName>
    </submittedName>
</protein>
<keyword evidence="1" id="KW-1133">Transmembrane helix</keyword>
<keyword evidence="1" id="KW-0472">Membrane</keyword>
<evidence type="ECO:0000313" key="2">
    <source>
        <dbReference type="EMBL" id="QPE04432.1"/>
    </source>
</evidence>
<feature type="transmembrane region" description="Helical" evidence="1">
    <location>
        <begin position="116"/>
        <end position="136"/>
    </location>
</feature>
<keyword evidence="1" id="KW-0812">Transmembrane</keyword>
<gene>
    <name evidence="2" type="ORF">IT882_15015</name>
</gene>
<feature type="transmembrane region" description="Helical" evidence="1">
    <location>
        <begin position="148"/>
        <end position="168"/>
    </location>
</feature>
<accession>A0A7S8RHA5</accession>
<feature type="transmembrane region" description="Helical" evidence="1">
    <location>
        <begin position="45"/>
        <end position="70"/>
    </location>
</feature>
<reference evidence="2 3" key="1">
    <citation type="submission" date="2020-11" db="EMBL/GenBank/DDBJ databases">
        <title>Amino acid is mineralized and recycled by bacteria in oceanic microbiome.</title>
        <authorList>
            <person name="Zheng L.Y."/>
        </authorList>
    </citation>
    <scope>NUCLEOTIDE SEQUENCE [LARGE SCALE GENOMIC DNA]</scope>
    <source>
        <strain evidence="2 3">A32-1</strain>
    </source>
</reference>
<dbReference type="RefSeq" id="WP_195692510.1">
    <property type="nucleotide sequence ID" value="NZ_CP064760.1"/>
</dbReference>
<dbReference type="AlphaFoldDB" id="A0A7S8RHA5"/>